<dbReference type="GO" id="GO:0005634">
    <property type="term" value="C:nucleus"/>
    <property type="evidence" value="ECO:0007669"/>
    <property type="project" value="TreeGrafter"/>
</dbReference>
<evidence type="ECO:0008006" key="4">
    <source>
        <dbReference type="Google" id="ProtNLM"/>
    </source>
</evidence>
<gene>
    <name evidence="2" type="ORF">LOD99_7537</name>
</gene>
<keyword evidence="1" id="KW-1133">Transmembrane helix</keyword>
<dbReference type="InterPro" id="IPR052304">
    <property type="entry name" value="PTTG1IP"/>
</dbReference>
<dbReference type="GO" id="GO:0006606">
    <property type="term" value="P:protein import into nucleus"/>
    <property type="evidence" value="ECO:0007669"/>
    <property type="project" value="TreeGrafter"/>
</dbReference>
<keyword evidence="3" id="KW-1185">Reference proteome</keyword>
<reference evidence="2 3" key="1">
    <citation type="journal article" date="2023" name="BMC Biol.">
        <title>The compact genome of the sponge Oopsacas minuta (Hexactinellida) is lacking key metazoan core genes.</title>
        <authorList>
            <person name="Santini S."/>
            <person name="Schenkelaars Q."/>
            <person name="Jourda C."/>
            <person name="Duchesne M."/>
            <person name="Belahbib H."/>
            <person name="Rocher C."/>
            <person name="Selva M."/>
            <person name="Riesgo A."/>
            <person name="Vervoort M."/>
            <person name="Leys S.P."/>
            <person name="Kodjabachian L."/>
            <person name="Le Bivic A."/>
            <person name="Borchiellini C."/>
            <person name="Claverie J.M."/>
            <person name="Renard E."/>
        </authorList>
    </citation>
    <scope>NUCLEOTIDE SEQUENCE [LARGE SCALE GENOMIC DNA]</scope>
    <source>
        <strain evidence="2">SPO-2</strain>
    </source>
</reference>
<evidence type="ECO:0000313" key="2">
    <source>
        <dbReference type="EMBL" id="KAI6650485.1"/>
    </source>
</evidence>
<keyword evidence="1" id="KW-0472">Membrane</keyword>
<dbReference type="GO" id="GO:0005737">
    <property type="term" value="C:cytoplasm"/>
    <property type="evidence" value="ECO:0007669"/>
    <property type="project" value="TreeGrafter"/>
</dbReference>
<accession>A0AAV7JPZ0</accession>
<dbReference type="EMBL" id="JAKMXF010000310">
    <property type="protein sequence ID" value="KAI6650485.1"/>
    <property type="molecule type" value="Genomic_DNA"/>
</dbReference>
<evidence type="ECO:0000313" key="3">
    <source>
        <dbReference type="Proteomes" id="UP001165289"/>
    </source>
</evidence>
<comment type="caution">
    <text evidence="2">The sequence shown here is derived from an EMBL/GenBank/DDBJ whole genome shotgun (WGS) entry which is preliminary data.</text>
</comment>
<dbReference type="PANTHER" id="PTHR15191">
    <property type="entry name" value="PROTEIN CBG20567"/>
    <property type="match status" value="1"/>
</dbReference>
<keyword evidence="1" id="KW-0812">Transmembrane</keyword>
<protein>
    <recommendedName>
        <fullName evidence="4">Pituitary tumor-transforming gene 1 protein-interacting protein-like</fullName>
    </recommendedName>
</protein>
<organism evidence="2 3">
    <name type="scientific">Oopsacas minuta</name>
    <dbReference type="NCBI Taxonomy" id="111878"/>
    <lineage>
        <taxon>Eukaryota</taxon>
        <taxon>Metazoa</taxon>
        <taxon>Porifera</taxon>
        <taxon>Hexactinellida</taxon>
        <taxon>Hexasterophora</taxon>
        <taxon>Lyssacinosida</taxon>
        <taxon>Leucopsacidae</taxon>
        <taxon>Oopsacas</taxon>
    </lineage>
</organism>
<dbReference type="Proteomes" id="UP001165289">
    <property type="component" value="Unassembled WGS sequence"/>
</dbReference>
<evidence type="ECO:0000256" key="1">
    <source>
        <dbReference type="SAM" id="Phobius"/>
    </source>
</evidence>
<sequence length="137" mass="15743">MTNTPTVNCGLQNGTNCTTCLENVMCYWCDESSVCSNTDFFGLVSTTCPVQDLFITQCVLNGLYSIIVIVAAVLLLVGVFLCICITCCICCCWCRKKKRYFTEDKEQLQMDKLQDYKHEQRMERELKREALRDKYAI</sequence>
<dbReference type="AlphaFoldDB" id="A0AAV7JPZ0"/>
<name>A0AAV7JPZ0_9METZ</name>
<dbReference type="PANTHER" id="PTHR15191:SF3">
    <property type="entry name" value="PITUITARY TUMOR-TRANSFORMING GENE PROTEIN-BINDING FACTOR"/>
    <property type="match status" value="1"/>
</dbReference>
<feature type="transmembrane region" description="Helical" evidence="1">
    <location>
        <begin position="63"/>
        <end position="94"/>
    </location>
</feature>
<proteinExistence type="predicted"/>